<accession>A0A1H6Z2B0</accession>
<dbReference type="GO" id="GO:0003677">
    <property type="term" value="F:DNA binding"/>
    <property type="evidence" value="ECO:0007669"/>
    <property type="project" value="UniProtKB-KW"/>
</dbReference>
<evidence type="ECO:0000256" key="1">
    <source>
        <dbReference type="ARBA" id="ARBA00023125"/>
    </source>
</evidence>
<feature type="domain" description="HTH cro/C1-type" evidence="2">
    <location>
        <begin position="7"/>
        <end position="61"/>
    </location>
</feature>
<dbReference type="SUPFAM" id="SSF47413">
    <property type="entry name" value="lambda repressor-like DNA-binding domains"/>
    <property type="match status" value="1"/>
</dbReference>
<dbReference type="Proteomes" id="UP000199662">
    <property type="component" value="Unassembled WGS sequence"/>
</dbReference>
<reference evidence="3 4" key="1">
    <citation type="submission" date="2016-10" db="EMBL/GenBank/DDBJ databases">
        <authorList>
            <person name="de Groot N.N."/>
        </authorList>
    </citation>
    <scope>NUCLEOTIDE SEQUENCE [LARGE SCALE GENOMIC DNA]</scope>
    <source>
        <strain evidence="3 4">DSM 2179</strain>
    </source>
</reference>
<dbReference type="Gene3D" id="1.10.260.40">
    <property type="entry name" value="lambda repressor-like DNA-binding domains"/>
    <property type="match status" value="1"/>
</dbReference>
<dbReference type="RefSeq" id="WP_091831027.1">
    <property type="nucleotide sequence ID" value="NZ_FNZK01000007.1"/>
</dbReference>
<proteinExistence type="predicted"/>
<dbReference type="GO" id="GO:0003700">
    <property type="term" value="F:DNA-binding transcription factor activity"/>
    <property type="evidence" value="ECO:0007669"/>
    <property type="project" value="TreeGrafter"/>
</dbReference>
<dbReference type="InterPro" id="IPR010982">
    <property type="entry name" value="Lambda_DNA-bd_dom_sf"/>
</dbReference>
<evidence type="ECO:0000259" key="2">
    <source>
        <dbReference type="PROSITE" id="PS50943"/>
    </source>
</evidence>
<dbReference type="AlphaFoldDB" id="A0A1H6Z2B0"/>
<dbReference type="PANTHER" id="PTHR46797:SF1">
    <property type="entry name" value="METHYLPHOSPHONATE SYNTHASE"/>
    <property type="match status" value="1"/>
</dbReference>
<dbReference type="InterPro" id="IPR050807">
    <property type="entry name" value="TransReg_Diox_bact_type"/>
</dbReference>
<sequence>MNIGEKIKNIRKLQNISMNYLAKKAEVSQANLSRIENGQQQPTFDTINRIIAALGYNLNEFFAASSNEEPPDTTKLLHSIRKLNIEQKQALQSFLEEMLK</sequence>
<dbReference type="InterPro" id="IPR001387">
    <property type="entry name" value="Cro/C1-type_HTH"/>
</dbReference>
<keyword evidence="1" id="KW-0238">DNA-binding</keyword>
<dbReference type="EMBL" id="FNZK01000007">
    <property type="protein sequence ID" value="SEJ43762.1"/>
    <property type="molecule type" value="Genomic_DNA"/>
</dbReference>
<organism evidence="3 4">
    <name type="scientific">Propionispira arboris</name>
    <dbReference type="NCBI Taxonomy" id="84035"/>
    <lineage>
        <taxon>Bacteria</taxon>
        <taxon>Bacillati</taxon>
        <taxon>Bacillota</taxon>
        <taxon>Negativicutes</taxon>
        <taxon>Selenomonadales</taxon>
        <taxon>Selenomonadaceae</taxon>
        <taxon>Propionispira</taxon>
    </lineage>
</organism>
<evidence type="ECO:0000313" key="3">
    <source>
        <dbReference type="EMBL" id="SEJ43762.1"/>
    </source>
</evidence>
<dbReference type="PANTHER" id="PTHR46797">
    <property type="entry name" value="HTH-TYPE TRANSCRIPTIONAL REGULATOR"/>
    <property type="match status" value="1"/>
</dbReference>
<evidence type="ECO:0000313" key="4">
    <source>
        <dbReference type="Proteomes" id="UP000199662"/>
    </source>
</evidence>
<dbReference type="GO" id="GO:0005829">
    <property type="term" value="C:cytosol"/>
    <property type="evidence" value="ECO:0007669"/>
    <property type="project" value="TreeGrafter"/>
</dbReference>
<dbReference type="SMART" id="SM00530">
    <property type="entry name" value="HTH_XRE"/>
    <property type="match status" value="1"/>
</dbReference>
<dbReference type="PROSITE" id="PS50943">
    <property type="entry name" value="HTH_CROC1"/>
    <property type="match status" value="1"/>
</dbReference>
<dbReference type="STRING" id="84035.SAMN05660742_107153"/>
<protein>
    <submittedName>
        <fullName evidence="3">Helix-turn-helix domain-containing protein</fullName>
    </submittedName>
</protein>
<name>A0A1H6Z2B0_9FIRM</name>
<keyword evidence="4" id="KW-1185">Reference proteome</keyword>
<dbReference type="Pfam" id="PF01381">
    <property type="entry name" value="HTH_3"/>
    <property type="match status" value="1"/>
</dbReference>
<gene>
    <name evidence="3" type="ORF">SAMN05660742_107153</name>
</gene>
<dbReference type="CDD" id="cd00093">
    <property type="entry name" value="HTH_XRE"/>
    <property type="match status" value="1"/>
</dbReference>